<dbReference type="PANTHER" id="PTHR22683">
    <property type="entry name" value="SPORULATION PROTEIN RELATED"/>
    <property type="match status" value="1"/>
</dbReference>
<feature type="compositionally biased region" description="Basic and acidic residues" evidence="1">
    <location>
        <begin position="88"/>
        <end position="104"/>
    </location>
</feature>
<dbReference type="EMBL" id="BARU01041440">
    <property type="protein sequence ID" value="GAH88169.1"/>
    <property type="molecule type" value="Genomic_DNA"/>
</dbReference>
<dbReference type="InterPro" id="IPR036388">
    <property type="entry name" value="WH-like_DNA-bd_sf"/>
</dbReference>
<dbReference type="InterPro" id="IPR050206">
    <property type="entry name" value="FtsK/SpoIIIE/SftA"/>
</dbReference>
<dbReference type="Pfam" id="PF09397">
    <property type="entry name" value="FtsK_gamma"/>
    <property type="match status" value="1"/>
</dbReference>
<proteinExistence type="predicted"/>
<feature type="non-terminal residue" evidence="3">
    <location>
        <position position="1"/>
    </location>
</feature>
<reference evidence="3" key="1">
    <citation type="journal article" date="2014" name="Front. Microbiol.">
        <title>High frequency of phylogenetically diverse reductive dehalogenase-homologous genes in deep subseafloor sedimentary metagenomes.</title>
        <authorList>
            <person name="Kawai M."/>
            <person name="Futagami T."/>
            <person name="Toyoda A."/>
            <person name="Takaki Y."/>
            <person name="Nishi S."/>
            <person name="Hori S."/>
            <person name="Arai W."/>
            <person name="Tsubouchi T."/>
            <person name="Morono Y."/>
            <person name="Uchiyama I."/>
            <person name="Ito T."/>
            <person name="Fujiyama A."/>
            <person name="Inagaki F."/>
            <person name="Takami H."/>
        </authorList>
    </citation>
    <scope>NUCLEOTIDE SEQUENCE</scope>
    <source>
        <strain evidence="3">Expedition CK06-06</strain>
    </source>
</reference>
<dbReference type="InterPro" id="IPR018541">
    <property type="entry name" value="Ftsk_gamma"/>
</dbReference>
<dbReference type="AlphaFoldDB" id="X1KD98"/>
<organism evidence="3">
    <name type="scientific">marine sediment metagenome</name>
    <dbReference type="NCBI Taxonomy" id="412755"/>
    <lineage>
        <taxon>unclassified sequences</taxon>
        <taxon>metagenomes</taxon>
        <taxon>ecological metagenomes</taxon>
    </lineage>
</organism>
<dbReference type="PANTHER" id="PTHR22683:SF41">
    <property type="entry name" value="DNA TRANSLOCASE FTSK"/>
    <property type="match status" value="1"/>
</dbReference>
<feature type="region of interest" description="Disordered" evidence="1">
    <location>
        <begin position="77"/>
        <end position="114"/>
    </location>
</feature>
<gene>
    <name evidence="3" type="ORF">S03H2_63893</name>
</gene>
<evidence type="ECO:0000313" key="3">
    <source>
        <dbReference type="EMBL" id="GAH88169.1"/>
    </source>
</evidence>
<evidence type="ECO:0000256" key="1">
    <source>
        <dbReference type="SAM" id="MobiDB-lite"/>
    </source>
</evidence>
<sequence>DKDEMFDEAVRIVLETRRGSVSLLQRRLNIGYARASRIIEMMAAVGVLGEYKGSQAREVVMTLEEYEHVREQLEAAAEAEYEGGSQDVVKDKDSAEPDYVREGQRGYASVGEDD</sequence>
<dbReference type="Gene3D" id="1.10.10.10">
    <property type="entry name" value="Winged helix-like DNA-binding domain superfamily/Winged helix DNA-binding domain"/>
    <property type="match status" value="1"/>
</dbReference>
<name>X1KD98_9ZZZZ</name>
<protein>
    <recommendedName>
        <fullName evidence="2">FtsK gamma domain-containing protein</fullName>
    </recommendedName>
</protein>
<dbReference type="InterPro" id="IPR036390">
    <property type="entry name" value="WH_DNA-bd_sf"/>
</dbReference>
<accession>X1KD98</accession>
<comment type="caution">
    <text evidence="3">The sequence shown here is derived from an EMBL/GenBank/DDBJ whole genome shotgun (WGS) entry which is preliminary data.</text>
</comment>
<feature type="domain" description="FtsK gamma" evidence="2">
    <location>
        <begin position="1"/>
        <end position="64"/>
    </location>
</feature>
<dbReference type="SMART" id="SM00843">
    <property type="entry name" value="Ftsk_gamma"/>
    <property type="match status" value="1"/>
</dbReference>
<evidence type="ECO:0000259" key="2">
    <source>
        <dbReference type="SMART" id="SM00843"/>
    </source>
</evidence>
<dbReference type="SUPFAM" id="SSF46785">
    <property type="entry name" value="Winged helix' DNA-binding domain"/>
    <property type="match status" value="1"/>
</dbReference>